<accession>A0A6L5X5K7</accession>
<reference evidence="10 11" key="1">
    <citation type="submission" date="2019-08" db="EMBL/GenBank/DDBJ databases">
        <title>In-depth cultivation of the pig gut microbiome towards novel bacterial diversity and tailored functional studies.</title>
        <authorList>
            <person name="Wylensek D."/>
            <person name="Hitch T.C.A."/>
            <person name="Clavel T."/>
        </authorList>
    </citation>
    <scope>NUCLEOTIDE SEQUENCE [LARGE SCALE GENOMIC DNA]</scope>
    <source>
        <strain evidence="10 11">Oil+RF-744-WCA-WT-11</strain>
    </source>
</reference>
<dbReference type="PANTHER" id="PTHR48090">
    <property type="entry name" value="UNDECAPRENYL-PHOSPHATE 4-DEOXY-4-FORMAMIDO-L-ARABINOSE TRANSFERASE-RELATED"/>
    <property type="match status" value="1"/>
</dbReference>
<dbReference type="Gene3D" id="3.90.550.10">
    <property type="entry name" value="Spore Coat Polysaccharide Biosynthesis Protein SpsA, Chain A"/>
    <property type="match status" value="1"/>
</dbReference>
<organism evidence="10 11">
    <name type="scientific">Porcincola intestinalis</name>
    <dbReference type="NCBI Taxonomy" id="2606632"/>
    <lineage>
        <taxon>Bacteria</taxon>
        <taxon>Bacillati</taxon>
        <taxon>Bacillota</taxon>
        <taxon>Clostridia</taxon>
        <taxon>Lachnospirales</taxon>
        <taxon>Lachnospiraceae</taxon>
        <taxon>Porcincola</taxon>
    </lineage>
</organism>
<evidence type="ECO:0000313" key="11">
    <source>
        <dbReference type="Proteomes" id="UP000481852"/>
    </source>
</evidence>
<feature type="domain" description="Glycosyltransferase 2-like" evidence="9">
    <location>
        <begin position="4"/>
        <end position="165"/>
    </location>
</feature>
<gene>
    <name evidence="10" type="ORF">FYJ35_10755</name>
</gene>
<keyword evidence="4 8" id="KW-0812">Transmembrane</keyword>
<comment type="caution">
    <text evidence="10">The sequence shown here is derived from an EMBL/GenBank/DDBJ whole genome shotgun (WGS) entry which is preliminary data.</text>
</comment>
<dbReference type="GO" id="GO:0009103">
    <property type="term" value="P:lipopolysaccharide biosynthetic process"/>
    <property type="evidence" value="ECO:0007669"/>
    <property type="project" value="UniProtKB-KW"/>
</dbReference>
<dbReference type="EMBL" id="VULZ01000012">
    <property type="protein sequence ID" value="MSS15510.1"/>
    <property type="molecule type" value="Genomic_DNA"/>
</dbReference>
<feature type="transmembrane region" description="Helical" evidence="8">
    <location>
        <begin position="260"/>
        <end position="283"/>
    </location>
</feature>
<dbReference type="InterPro" id="IPR001173">
    <property type="entry name" value="Glyco_trans_2-like"/>
</dbReference>
<name>A0A6L5X5K7_9FIRM</name>
<evidence type="ECO:0000256" key="7">
    <source>
        <dbReference type="ARBA" id="ARBA00023136"/>
    </source>
</evidence>
<evidence type="ECO:0000256" key="1">
    <source>
        <dbReference type="ARBA" id="ARBA00022475"/>
    </source>
</evidence>
<protein>
    <submittedName>
        <fullName evidence="10">Glycosyltransferase</fullName>
    </submittedName>
</protein>
<dbReference type="CDD" id="cd04187">
    <property type="entry name" value="DPM1_like_bac"/>
    <property type="match status" value="1"/>
</dbReference>
<dbReference type="Pfam" id="PF00535">
    <property type="entry name" value="Glycos_transf_2"/>
    <property type="match status" value="1"/>
</dbReference>
<dbReference type="RefSeq" id="WP_154526435.1">
    <property type="nucleotide sequence ID" value="NZ_JAQYJL010000010.1"/>
</dbReference>
<dbReference type="SUPFAM" id="SSF53448">
    <property type="entry name" value="Nucleotide-diphospho-sugar transferases"/>
    <property type="match status" value="1"/>
</dbReference>
<keyword evidence="2" id="KW-0328">Glycosyltransferase</keyword>
<evidence type="ECO:0000256" key="5">
    <source>
        <dbReference type="ARBA" id="ARBA00022985"/>
    </source>
</evidence>
<evidence type="ECO:0000256" key="2">
    <source>
        <dbReference type="ARBA" id="ARBA00022676"/>
    </source>
</evidence>
<dbReference type="Proteomes" id="UP000481852">
    <property type="component" value="Unassembled WGS sequence"/>
</dbReference>
<dbReference type="PANTHER" id="PTHR48090:SF3">
    <property type="entry name" value="UNDECAPRENYL-PHOSPHATE 4-DEOXY-4-FORMAMIDO-L-ARABINOSE TRANSFERASE"/>
    <property type="match status" value="1"/>
</dbReference>
<evidence type="ECO:0000256" key="3">
    <source>
        <dbReference type="ARBA" id="ARBA00022679"/>
    </source>
</evidence>
<dbReference type="AlphaFoldDB" id="A0A6L5X5K7"/>
<keyword evidence="6 8" id="KW-1133">Transmembrane helix</keyword>
<evidence type="ECO:0000313" key="10">
    <source>
        <dbReference type="EMBL" id="MSS15510.1"/>
    </source>
</evidence>
<keyword evidence="1" id="KW-1003">Cell membrane</keyword>
<keyword evidence="3 10" id="KW-0808">Transferase</keyword>
<proteinExistence type="predicted"/>
<evidence type="ECO:0000259" key="9">
    <source>
        <dbReference type="Pfam" id="PF00535"/>
    </source>
</evidence>
<sequence length="336" mass="38579">MLYTVVIPCYKSSRTIRKVVEETMEQFEKMKAGELEFVLVDDCSPDDGATVRALRGLVQDYDNVRVVELAKNAGQHNATMAGLNYASGDFIISMDDDGQTSPTQLPKLLAEIKKGYDIVYGYYPHKQHSKFRNWGSRFNQWTTRVLLDKPKNMKTSSFWIIRRFVRDYAVQYRSAYTHLQGVFLRVTRNISCIPVEHFRRQEGQSGYTFRKLVQLWSNIIGFSIVPLRMATVLGNIFAAVGLVGIIAVIVRKLVRPVTAIGWPSIMVSIFFFSGLILMFMGLIGEYIGRIFLGLCNNPQYVVRQIDEQGKRPYLVNEDGQQFELKKGVDWRKERET</sequence>
<dbReference type="InterPro" id="IPR029044">
    <property type="entry name" value="Nucleotide-diphossugar_trans"/>
</dbReference>
<keyword evidence="11" id="KW-1185">Reference proteome</keyword>
<evidence type="ECO:0000256" key="4">
    <source>
        <dbReference type="ARBA" id="ARBA00022692"/>
    </source>
</evidence>
<keyword evidence="7 8" id="KW-0472">Membrane</keyword>
<evidence type="ECO:0000256" key="8">
    <source>
        <dbReference type="SAM" id="Phobius"/>
    </source>
</evidence>
<dbReference type="GO" id="GO:0099621">
    <property type="term" value="F:undecaprenyl-phosphate 4-deoxy-4-formamido-L-arabinose transferase activity"/>
    <property type="evidence" value="ECO:0007669"/>
    <property type="project" value="TreeGrafter"/>
</dbReference>
<feature type="transmembrane region" description="Helical" evidence="8">
    <location>
        <begin position="232"/>
        <end position="254"/>
    </location>
</feature>
<dbReference type="GO" id="GO:0005886">
    <property type="term" value="C:plasma membrane"/>
    <property type="evidence" value="ECO:0007669"/>
    <property type="project" value="TreeGrafter"/>
</dbReference>
<evidence type="ECO:0000256" key="6">
    <source>
        <dbReference type="ARBA" id="ARBA00022989"/>
    </source>
</evidence>
<dbReference type="InterPro" id="IPR050256">
    <property type="entry name" value="Glycosyltransferase_2"/>
</dbReference>
<keyword evidence="5" id="KW-0448">Lipopolysaccharide biosynthesis</keyword>